<reference evidence="1 2" key="1">
    <citation type="journal article" date="2016" name="Nat. Commun.">
        <title>Thousands of microbial genomes shed light on interconnected biogeochemical processes in an aquifer system.</title>
        <authorList>
            <person name="Anantharaman K."/>
            <person name="Brown C.T."/>
            <person name="Hug L.A."/>
            <person name="Sharon I."/>
            <person name="Castelle C.J."/>
            <person name="Probst A.J."/>
            <person name="Thomas B.C."/>
            <person name="Singh A."/>
            <person name="Wilkins M.J."/>
            <person name="Karaoz U."/>
            <person name="Brodie E.L."/>
            <person name="Williams K.H."/>
            <person name="Hubbard S.S."/>
            <person name="Banfield J.F."/>
        </authorList>
    </citation>
    <scope>NUCLEOTIDE SEQUENCE [LARGE SCALE GENOMIC DNA]</scope>
</reference>
<protein>
    <submittedName>
        <fullName evidence="1">Uncharacterized protein</fullName>
    </submittedName>
</protein>
<organism evidence="1 2">
    <name type="scientific">Candidatus Sungbacteria bacterium RIFCSPLOWO2_12_FULL_41_11</name>
    <dbReference type="NCBI Taxonomy" id="1802286"/>
    <lineage>
        <taxon>Bacteria</taxon>
        <taxon>Candidatus Sungiibacteriota</taxon>
    </lineage>
</organism>
<proteinExistence type="predicted"/>
<dbReference type="Proteomes" id="UP000177171">
    <property type="component" value="Unassembled WGS sequence"/>
</dbReference>
<accession>A0A1G2LTL4</accession>
<gene>
    <name evidence="1" type="ORF">A3G49_03045</name>
</gene>
<comment type="caution">
    <text evidence="1">The sequence shown here is derived from an EMBL/GenBank/DDBJ whole genome shotgun (WGS) entry which is preliminary data.</text>
</comment>
<name>A0A1G2LTL4_9BACT</name>
<evidence type="ECO:0000313" key="1">
    <source>
        <dbReference type="EMBL" id="OHA14192.1"/>
    </source>
</evidence>
<dbReference type="EMBL" id="MHQY01000013">
    <property type="protein sequence ID" value="OHA14192.1"/>
    <property type="molecule type" value="Genomic_DNA"/>
</dbReference>
<sequence length="62" mass="7446">MAKIIMKEKFEQLDIFTGEKSKEYPKNPGEIKRKREKKTKDLWVKTHIEEAKRRIEKAGKKT</sequence>
<evidence type="ECO:0000313" key="2">
    <source>
        <dbReference type="Proteomes" id="UP000177171"/>
    </source>
</evidence>
<dbReference type="AlphaFoldDB" id="A0A1G2LTL4"/>